<evidence type="ECO:0000256" key="1">
    <source>
        <dbReference type="ARBA" id="ARBA00010246"/>
    </source>
</evidence>
<organism evidence="15 16">
    <name type="scientific">Neocallimastix californiae</name>
    <dbReference type="NCBI Taxonomy" id="1754190"/>
    <lineage>
        <taxon>Eukaryota</taxon>
        <taxon>Fungi</taxon>
        <taxon>Fungi incertae sedis</taxon>
        <taxon>Chytridiomycota</taxon>
        <taxon>Chytridiomycota incertae sedis</taxon>
        <taxon>Neocallimastigomycetes</taxon>
        <taxon>Neocallimastigales</taxon>
        <taxon>Neocallimastigaceae</taxon>
        <taxon>Neocallimastix</taxon>
    </lineage>
</organism>
<gene>
    <name evidence="15" type="ORF">LY90DRAFT_671778</name>
</gene>
<accession>A0A1Y2C8D7</accession>
<evidence type="ECO:0000256" key="2">
    <source>
        <dbReference type="ARBA" id="ARBA00022475"/>
    </source>
</evidence>
<keyword evidence="7" id="KW-0969">Cilium</keyword>
<evidence type="ECO:0000256" key="12">
    <source>
        <dbReference type="ARBA" id="ARBA00037793"/>
    </source>
</evidence>
<keyword evidence="16" id="KW-1185">Reference proteome</keyword>
<dbReference type="GO" id="GO:0036128">
    <property type="term" value="C:CatSper complex"/>
    <property type="evidence" value="ECO:0007669"/>
    <property type="project" value="InterPro"/>
</dbReference>
<evidence type="ECO:0000256" key="7">
    <source>
        <dbReference type="ARBA" id="ARBA00023069"/>
    </source>
</evidence>
<dbReference type="AlphaFoldDB" id="A0A1Y2C8D7"/>
<dbReference type="InterPro" id="IPR028751">
    <property type="entry name" value="CATSPERD/E"/>
</dbReference>
<evidence type="ECO:0000256" key="10">
    <source>
        <dbReference type="ARBA" id="ARBA00023180"/>
    </source>
</evidence>
<dbReference type="Pfam" id="PF22850">
    <property type="entry name" value="CATSPERD-E_C"/>
    <property type="match status" value="1"/>
</dbReference>
<keyword evidence="10" id="KW-0325">Glycoprotein</keyword>
<dbReference type="InterPro" id="IPR053814">
    <property type="entry name" value="CATSPERD/E_C"/>
</dbReference>
<keyword evidence="8 13" id="KW-0472">Membrane</keyword>
<dbReference type="EMBL" id="MCOG01000117">
    <property type="protein sequence ID" value="ORY43206.1"/>
    <property type="molecule type" value="Genomic_DNA"/>
</dbReference>
<evidence type="ECO:0000256" key="4">
    <source>
        <dbReference type="ARBA" id="ARBA00022729"/>
    </source>
</evidence>
<keyword evidence="11" id="KW-0966">Cell projection</keyword>
<evidence type="ECO:0000256" key="3">
    <source>
        <dbReference type="ARBA" id="ARBA00022692"/>
    </source>
</evidence>
<comment type="subcellular location">
    <subcellularLocation>
        <location evidence="12">Cell projection</location>
        <location evidence="12">Cilium</location>
        <location evidence="12">Flagellum membrane</location>
        <topology evidence="12">Single-pass type I membrane protein</topology>
    </subcellularLocation>
</comment>
<keyword evidence="4" id="KW-0732">Signal</keyword>
<proteinExistence type="inferred from homology"/>
<keyword evidence="2" id="KW-1003">Cell membrane</keyword>
<dbReference type="OrthoDB" id="5968869at2759"/>
<evidence type="ECO:0000256" key="5">
    <source>
        <dbReference type="ARBA" id="ARBA00022846"/>
    </source>
</evidence>
<evidence type="ECO:0000313" key="16">
    <source>
        <dbReference type="Proteomes" id="UP000193920"/>
    </source>
</evidence>
<keyword evidence="3 13" id="KW-0812">Transmembrane</keyword>
<dbReference type="GO" id="GO:0030317">
    <property type="term" value="P:flagellated sperm motility"/>
    <property type="evidence" value="ECO:0007669"/>
    <property type="project" value="TreeGrafter"/>
</dbReference>
<keyword evidence="6 13" id="KW-1133">Transmembrane helix</keyword>
<dbReference type="STRING" id="1754190.A0A1Y2C8D7"/>
<dbReference type="PANTHER" id="PTHR33722">
    <property type="entry name" value="CATION CHANNEL SPERM-ASSOCIATED PROTEIN SUBUNIT DELTA-RELATED"/>
    <property type="match status" value="1"/>
</dbReference>
<dbReference type="PANTHER" id="PTHR33722:SF1">
    <property type="entry name" value="CATION CHANNEL SPERM-ASSOCIATED AUXILIARY SUBUNIT DELTA"/>
    <property type="match status" value="1"/>
</dbReference>
<comment type="caution">
    <text evidence="15">The sequence shown here is derived from an EMBL/GenBank/DDBJ whole genome shotgun (WGS) entry which is preliminary data.</text>
</comment>
<name>A0A1Y2C8D7_9FUNG</name>
<keyword evidence="5" id="KW-0282">Flagellum</keyword>
<protein>
    <recommendedName>
        <fullName evidence="14">CATSPERD/E C-terminal domain-containing protein</fullName>
    </recommendedName>
</protein>
<evidence type="ECO:0000256" key="9">
    <source>
        <dbReference type="ARBA" id="ARBA00023157"/>
    </source>
</evidence>
<evidence type="ECO:0000256" key="6">
    <source>
        <dbReference type="ARBA" id="ARBA00022989"/>
    </source>
</evidence>
<sequence>MAQANEDIRYYYQSLNYENRFYSNEEFNFYSDDVDQLQNGNSDNHCNIIKSENKLWSIKCSDEGIHNFIMTSKKGNKDSFDVNIEKRQYCFRWNFITTYSETRPKPFNVILPGEEFTARLWVVSGEENNISNIVPTNFEKDITIGLYMNGLTPTINFIDEENIFEIIDISFSKNEGYWTVSLIAKEAGQILFEIHNNNIHLFNCTVEKTRASLSVINKLLTTKTDDIEDDVKIPNNSIKIYQNPCFKNFFIAKSDNNYGVKSFVYTIDNFRTLNPIFLKQMSQIKEKDTIIDIIPINSENLFILTSQNKLYKIKDMKTAEEINIFPVDQTITNIKMTSFCTPTVNYIKSTRDNNKIENYNNYYVAYRFKDNRFYFTTDNFESINLTYVKQYGAIIDIEINPLNKTFILLMQNINKSNSILIYDPEKDKIKDGFNFETGISQNDEKKYFIDSLEKIVISELGTNELFIYGKMRLFYSPNSGEHVFEMKLINKNDDQALLMRNEKIKNVITSKFGNVAVQTSANRIFYGSSFSTELHEIISGISKDDISSTIWFDEFGVLYVITSTPNEPYLSKRRIPIYNELAIKRSNKNDESSIKECPIYEFNSDIKSKYFIDIGETINFKTSVTVKSDYLDEISFIYSDIDLLNITYKDNEIAPADKFSDNSIKTLTREVQITNKYKTKNGITSIVIAPQNNQVECQIEPKKSTIYLKCPPSRNIRFNVTESYKSLTCENTKYPGSFKYYKKYWKNWKKNEIGKKDKYELFDCSIYGPPIPAYYLNEFIPTLSLYDGDKYIKDIDAEFVLIEDKGSIAYSFSKKLKDTNCTTKPQTWEEMIRRYPLNDITNVWTKENYIPCTSDTDEFNENKEYQIFSSNNNGIIWKSQNNMYLMFTAIVIDPEYSYCKLKTKFAIHVYGAAMKTYLQLIIVLITSLLIALLLVISFYLYKHFFIKKKEKED</sequence>
<evidence type="ECO:0000256" key="13">
    <source>
        <dbReference type="SAM" id="Phobius"/>
    </source>
</evidence>
<evidence type="ECO:0000259" key="14">
    <source>
        <dbReference type="Pfam" id="PF22850"/>
    </source>
</evidence>
<comment type="similarity">
    <text evidence="1">Belongs to the CATSPERD family.</text>
</comment>
<feature type="transmembrane region" description="Helical" evidence="13">
    <location>
        <begin position="917"/>
        <end position="941"/>
    </location>
</feature>
<feature type="domain" description="CATSPERD/E C-terminal" evidence="14">
    <location>
        <begin position="746"/>
        <end position="938"/>
    </location>
</feature>
<keyword evidence="9" id="KW-1015">Disulfide bond</keyword>
<evidence type="ECO:0000256" key="8">
    <source>
        <dbReference type="ARBA" id="ARBA00023136"/>
    </source>
</evidence>
<evidence type="ECO:0000313" key="15">
    <source>
        <dbReference type="EMBL" id="ORY43206.1"/>
    </source>
</evidence>
<evidence type="ECO:0000256" key="11">
    <source>
        <dbReference type="ARBA" id="ARBA00023273"/>
    </source>
</evidence>
<reference evidence="15 16" key="1">
    <citation type="submission" date="2016-08" db="EMBL/GenBank/DDBJ databases">
        <title>A Parts List for Fungal Cellulosomes Revealed by Comparative Genomics.</title>
        <authorList>
            <consortium name="DOE Joint Genome Institute"/>
            <person name="Haitjema C.H."/>
            <person name="Gilmore S.P."/>
            <person name="Henske J.K."/>
            <person name="Solomon K.V."/>
            <person name="De Groot R."/>
            <person name="Kuo A."/>
            <person name="Mondo S.J."/>
            <person name="Salamov A.A."/>
            <person name="Labutti K."/>
            <person name="Zhao Z."/>
            <person name="Chiniquy J."/>
            <person name="Barry K."/>
            <person name="Brewer H.M."/>
            <person name="Purvine S.O."/>
            <person name="Wright A.T."/>
            <person name="Boxma B."/>
            <person name="Van Alen T."/>
            <person name="Hackstein J.H."/>
            <person name="Baker S.E."/>
            <person name="Grigoriev I.V."/>
            <person name="O'Malley M.A."/>
        </authorList>
    </citation>
    <scope>NUCLEOTIDE SEQUENCE [LARGE SCALE GENOMIC DNA]</scope>
    <source>
        <strain evidence="15 16">G1</strain>
    </source>
</reference>
<dbReference type="Proteomes" id="UP000193920">
    <property type="component" value="Unassembled WGS sequence"/>
</dbReference>